<accession>A0A2I1CPG5</accession>
<dbReference type="Proteomes" id="UP000234474">
    <property type="component" value="Unassembled WGS sequence"/>
</dbReference>
<comment type="caution">
    <text evidence="1">The sequence shown here is derived from an EMBL/GenBank/DDBJ whole genome shotgun (WGS) entry which is preliminary data.</text>
</comment>
<organism evidence="1 2">
    <name type="scientific">Aspergillus novofumigatus (strain IBT 16806)</name>
    <dbReference type="NCBI Taxonomy" id="1392255"/>
    <lineage>
        <taxon>Eukaryota</taxon>
        <taxon>Fungi</taxon>
        <taxon>Dikarya</taxon>
        <taxon>Ascomycota</taxon>
        <taxon>Pezizomycotina</taxon>
        <taxon>Eurotiomycetes</taxon>
        <taxon>Eurotiomycetidae</taxon>
        <taxon>Eurotiales</taxon>
        <taxon>Aspergillaceae</taxon>
        <taxon>Aspergillus</taxon>
        <taxon>Aspergillus subgen. Fumigati</taxon>
    </lineage>
</organism>
<dbReference type="EMBL" id="MSZS01000001">
    <property type="protein sequence ID" value="PKX99520.1"/>
    <property type="molecule type" value="Genomic_DNA"/>
</dbReference>
<keyword evidence="2" id="KW-1185">Reference proteome</keyword>
<proteinExistence type="predicted"/>
<dbReference type="GeneID" id="36538375"/>
<sequence length="129" mass="14450">MTAHCCYLRQFQTCSNQRTWKYPIIELPSSAVFHPQSTAPILVSPILVSPDTRLPPIFVCPHTRLPRYSSAPIFVRPHIRLPPILVSPDTRLPPIFVRPHTRLPPILLCSPYWSALLSTLPSSGVAPPP</sequence>
<evidence type="ECO:0000313" key="2">
    <source>
        <dbReference type="Proteomes" id="UP000234474"/>
    </source>
</evidence>
<dbReference type="VEuPathDB" id="FungiDB:P174DRAFT_50162"/>
<dbReference type="RefSeq" id="XP_024688115.1">
    <property type="nucleotide sequence ID" value="XM_024831038.1"/>
</dbReference>
<reference evidence="2" key="1">
    <citation type="journal article" date="2018" name="Proc. Natl. Acad. Sci. U.S.A.">
        <title>Linking secondary metabolites to gene clusters through genome sequencing of six diverse Aspergillus species.</title>
        <authorList>
            <person name="Kaerboelling I."/>
            <person name="Vesth T.C."/>
            <person name="Frisvad J.C."/>
            <person name="Nybo J.L."/>
            <person name="Theobald S."/>
            <person name="Kuo A."/>
            <person name="Bowyer P."/>
            <person name="Matsuda Y."/>
            <person name="Mondo S."/>
            <person name="Lyhne E.K."/>
            <person name="Kogle M.E."/>
            <person name="Clum A."/>
            <person name="Lipzen A."/>
            <person name="Salamov A."/>
            <person name="Ngan C.Y."/>
            <person name="Daum C."/>
            <person name="Chiniquy J."/>
            <person name="Barry K."/>
            <person name="LaButti K."/>
            <person name="Haridas S."/>
            <person name="Simmons B.A."/>
            <person name="Magnuson J.K."/>
            <person name="Mortensen U.H."/>
            <person name="Larsen T.O."/>
            <person name="Grigoriev I.V."/>
            <person name="Baker S.E."/>
            <person name="Andersen M.R."/>
        </authorList>
    </citation>
    <scope>NUCLEOTIDE SEQUENCE [LARGE SCALE GENOMIC DNA]</scope>
    <source>
        <strain evidence="2">IBT 16806</strain>
    </source>
</reference>
<dbReference type="AlphaFoldDB" id="A0A2I1CPG5"/>
<gene>
    <name evidence="1" type="ORF">P174DRAFT_50162</name>
</gene>
<protein>
    <submittedName>
        <fullName evidence="1">Uncharacterized protein</fullName>
    </submittedName>
</protein>
<name>A0A2I1CPG5_ASPN1</name>
<evidence type="ECO:0000313" key="1">
    <source>
        <dbReference type="EMBL" id="PKX99520.1"/>
    </source>
</evidence>